<dbReference type="GO" id="GO:0071818">
    <property type="term" value="C:BAT3 complex"/>
    <property type="evidence" value="ECO:0007669"/>
    <property type="project" value="TreeGrafter"/>
</dbReference>
<dbReference type="AlphaFoldDB" id="A0A7J7DTE8"/>
<accession>A0A7J7DTE8</accession>
<dbReference type="PANTHER" id="PTHR15204:SF0">
    <property type="entry name" value="LARGE PROLINE-RICH PROTEIN BAG6"/>
    <property type="match status" value="1"/>
</dbReference>
<feature type="region of interest" description="Disordered" evidence="1">
    <location>
        <begin position="443"/>
        <end position="493"/>
    </location>
</feature>
<dbReference type="GO" id="GO:0031593">
    <property type="term" value="F:polyubiquitin modification-dependent protein binding"/>
    <property type="evidence" value="ECO:0007669"/>
    <property type="project" value="TreeGrafter"/>
</dbReference>
<dbReference type="GO" id="GO:0036503">
    <property type="term" value="P:ERAD pathway"/>
    <property type="evidence" value="ECO:0007669"/>
    <property type="project" value="TreeGrafter"/>
</dbReference>
<feature type="region of interest" description="Disordered" evidence="1">
    <location>
        <begin position="542"/>
        <end position="586"/>
    </location>
</feature>
<dbReference type="InterPro" id="IPR029071">
    <property type="entry name" value="Ubiquitin-like_domsf"/>
</dbReference>
<feature type="compositionally biased region" description="Polar residues" evidence="1">
    <location>
        <begin position="695"/>
        <end position="711"/>
    </location>
</feature>
<feature type="region of interest" description="Disordered" evidence="1">
    <location>
        <begin position="181"/>
        <end position="211"/>
    </location>
</feature>
<name>A0A7J7DTE8_TRIWF</name>
<dbReference type="SMART" id="SM00213">
    <property type="entry name" value="UBQ"/>
    <property type="match status" value="1"/>
</dbReference>
<feature type="compositionally biased region" description="Low complexity" evidence="1">
    <location>
        <begin position="197"/>
        <end position="208"/>
    </location>
</feature>
<feature type="compositionally biased region" description="Basic and acidic residues" evidence="1">
    <location>
        <begin position="181"/>
        <end position="193"/>
    </location>
</feature>
<comment type="caution">
    <text evidence="3">The sequence shown here is derived from an EMBL/GenBank/DDBJ whole genome shotgun (WGS) entry which is preliminary data.</text>
</comment>
<feature type="compositionally biased region" description="Low complexity" evidence="1">
    <location>
        <begin position="454"/>
        <end position="469"/>
    </location>
</feature>
<feature type="region of interest" description="Disordered" evidence="1">
    <location>
        <begin position="621"/>
        <end position="655"/>
    </location>
</feature>
<dbReference type="InterPro" id="IPR019956">
    <property type="entry name" value="Ubiquitin_dom"/>
</dbReference>
<dbReference type="PANTHER" id="PTHR15204">
    <property type="entry name" value="LARGE PROLINE-RICH PROTEIN BAG6"/>
    <property type="match status" value="1"/>
</dbReference>
<evidence type="ECO:0000313" key="3">
    <source>
        <dbReference type="EMBL" id="KAF5749573.1"/>
    </source>
</evidence>
<feature type="compositionally biased region" description="Polar residues" evidence="1">
    <location>
        <begin position="627"/>
        <end position="647"/>
    </location>
</feature>
<dbReference type="PROSITE" id="PS50053">
    <property type="entry name" value="UBIQUITIN_2"/>
    <property type="match status" value="1"/>
</dbReference>
<dbReference type="Gene3D" id="3.10.20.90">
    <property type="entry name" value="Phosphatidylinositol 3-kinase Catalytic Subunit, Chain A, domain 1"/>
    <property type="match status" value="1"/>
</dbReference>
<protein>
    <submittedName>
        <fullName evidence="3">Ubiquitin-like superfamily protein putative isoform 4</fullName>
    </submittedName>
</protein>
<keyword evidence="4" id="KW-1185">Reference proteome</keyword>
<reference evidence="3 4" key="1">
    <citation type="journal article" date="2020" name="Nat. Commun.">
        <title>Genome of Tripterygium wilfordii and identification of cytochrome P450 involved in triptolide biosynthesis.</title>
        <authorList>
            <person name="Tu L."/>
            <person name="Su P."/>
            <person name="Zhang Z."/>
            <person name="Gao L."/>
            <person name="Wang J."/>
            <person name="Hu T."/>
            <person name="Zhou J."/>
            <person name="Zhang Y."/>
            <person name="Zhao Y."/>
            <person name="Liu Y."/>
            <person name="Song Y."/>
            <person name="Tong Y."/>
            <person name="Lu Y."/>
            <person name="Yang J."/>
            <person name="Xu C."/>
            <person name="Jia M."/>
            <person name="Peters R.J."/>
            <person name="Huang L."/>
            <person name="Gao W."/>
        </authorList>
    </citation>
    <scope>NUCLEOTIDE SEQUENCE [LARGE SCALE GENOMIC DNA]</scope>
    <source>
        <strain evidence="4">cv. XIE 37</strain>
        <tissue evidence="3">Leaf</tissue>
    </source>
</reference>
<dbReference type="Pfam" id="PF00240">
    <property type="entry name" value="ubiquitin"/>
    <property type="match status" value="1"/>
</dbReference>
<dbReference type="PRINTS" id="PR00348">
    <property type="entry name" value="UBIQUITIN"/>
</dbReference>
<sequence>MSRNFVLCHAISFFTYPFGLTMGSTAGNKTSLIDGAERSETTIEIKIKTLDSQTYTLRVDKQMTVPALKERIASVTGVLSEQQRLIFHGRVLKDDQLLSAYHVEDGHTLHMVVRQPVPPTSDGLPTMDSASDSVHGHGSHIGQSVVIETFNVPDHGDGVPPEISQILSAVLGSFGFSNARSHSEGVDPRDLDPRTGSASLAADASQLQPEQASMRGQTGRLHTAFGLPTAASLGPLFPRVITDSLTTLSLYASNLRREFDAIGGGGGDNAESAAFHRTVERDSSSTAHPGRLQVGLPTPASLAEVMLSTRQLLSEQVGECFLQLESQLEDQENVIDPSARMSAQSSAWRMGVLLHNLGAFILELGRTTMSLRLGQAPSEAVVNAGPAVFISPYGPNPLMVQPLPFQGTSFSGIPMGSVQPGSDLANGISTGFLPRRIDIQIRRGSSADDASSVNREGGNNQQQPGQRNPATGSGSETVGNQTSSRVSESLSLAGEPGVRMVPIRTVVAAVPGSFSRLPPGSSENSIGLLHLLLGRFQNVSSGLQTGQQTNPESVLQQPNNEDQSRGDSLSTPAPRQPESSDPRNVSINILSAGGTLNSQEHEGQIPNSVFQLLRNLFPGGEIHVEDGSSQGTATGSVSGHAGRSNTPADAEPGATDEGIFLSNLLHEIIPFISQHADPVSTIIPQGTLNPEHVMTQDSSTQVETSDVGSSRRQSDTEPSPPSSKRQKTE</sequence>
<evidence type="ECO:0000256" key="1">
    <source>
        <dbReference type="SAM" id="MobiDB-lite"/>
    </source>
</evidence>
<dbReference type="GO" id="GO:0051787">
    <property type="term" value="F:misfolded protein binding"/>
    <property type="evidence" value="ECO:0007669"/>
    <property type="project" value="TreeGrafter"/>
</dbReference>
<evidence type="ECO:0000313" key="4">
    <source>
        <dbReference type="Proteomes" id="UP000593562"/>
    </source>
</evidence>
<dbReference type="InParanoid" id="A0A7J7DTE8"/>
<evidence type="ECO:0000259" key="2">
    <source>
        <dbReference type="PROSITE" id="PS50053"/>
    </source>
</evidence>
<dbReference type="SUPFAM" id="SSF54236">
    <property type="entry name" value="Ubiquitin-like"/>
    <property type="match status" value="1"/>
</dbReference>
<feature type="region of interest" description="Disordered" evidence="1">
    <location>
        <begin position="682"/>
        <end position="729"/>
    </location>
</feature>
<organism evidence="3 4">
    <name type="scientific">Tripterygium wilfordii</name>
    <name type="common">Thunder God vine</name>
    <dbReference type="NCBI Taxonomy" id="458696"/>
    <lineage>
        <taxon>Eukaryota</taxon>
        <taxon>Viridiplantae</taxon>
        <taxon>Streptophyta</taxon>
        <taxon>Embryophyta</taxon>
        <taxon>Tracheophyta</taxon>
        <taxon>Spermatophyta</taxon>
        <taxon>Magnoliopsida</taxon>
        <taxon>eudicotyledons</taxon>
        <taxon>Gunneridae</taxon>
        <taxon>Pentapetalae</taxon>
        <taxon>rosids</taxon>
        <taxon>fabids</taxon>
        <taxon>Celastrales</taxon>
        <taxon>Celastraceae</taxon>
        <taxon>Tripterygium</taxon>
    </lineage>
</organism>
<gene>
    <name evidence="3" type="ORF">HS088_TW04G01543</name>
</gene>
<dbReference type="InterPro" id="IPR000626">
    <property type="entry name" value="Ubiquitin-like_dom"/>
</dbReference>
<dbReference type="FunFam" id="3.10.20.90:FF:000154">
    <property type="entry name" value="Large proline-rich protein BAG6"/>
    <property type="match status" value="1"/>
</dbReference>
<dbReference type="FunCoup" id="A0A7J7DTE8">
    <property type="interactions" value="1263"/>
</dbReference>
<dbReference type="EMBL" id="JAAARO010000004">
    <property type="protein sequence ID" value="KAF5749573.1"/>
    <property type="molecule type" value="Genomic_DNA"/>
</dbReference>
<proteinExistence type="predicted"/>
<feature type="compositionally biased region" description="Polar residues" evidence="1">
    <location>
        <begin position="470"/>
        <end position="490"/>
    </location>
</feature>
<feature type="domain" description="Ubiquitin-like" evidence="2">
    <location>
        <begin position="43"/>
        <end position="118"/>
    </location>
</feature>
<dbReference type="Proteomes" id="UP000593562">
    <property type="component" value="Unassembled WGS sequence"/>
</dbReference>